<accession>A0A090VHY4</accession>
<evidence type="ECO:0000256" key="2">
    <source>
        <dbReference type="ARBA" id="ARBA00022475"/>
    </source>
</evidence>
<feature type="transmembrane region" description="Helical" evidence="6">
    <location>
        <begin position="110"/>
        <end position="129"/>
    </location>
</feature>
<feature type="transmembrane region" description="Helical" evidence="6">
    <location>
        <begin position="356"/>
        <end position="375"/>
    </location>
</feature>
<comment type="subcellular location">
    <subcellularLocation>
        <location evidence="1">Cell membrane</location>
        <topology evidence="1">Multi-pass membrane protein</topology>
    </subcellularLocation>
</comment>
<feature type="transmembrane region" description="Helical" evidence="6">
    <location>
        <begin position="43"/>
        <end position="63"/>
    </location>
</feature>
<dbReference type="OrthoDB" id="1414494at2"/>
<reference evidence="7 8" key="1">
    <citation type="journal article" date="2014" name="Genome Announc.">
        <title>Draft Genome Sequences of Marine Flavobacterium Algibacter lectus Strains SS8 and NR4.</title>
        <authorList>
            <person name="Takatani N."/>
            <person name="Nakanishi M."/>
            <person name="Meirelles P."/>
            <person name="Mino S."/>
            <person name="Suda W."/>
            <person name="Oshima K."/>
            <person name="Hattori M."/>
            <person name="Ohkuma M."/>
            <person name="Hosokawa M."/>
            <person name="Miyashita K."/>
            <person name="Thompson F.L."/>
            <person name="Niwa A."/>
            <person name="Sawabe T."/>
            <person name="Sawabe T."/>
        </authorList>
    </citation>
    <scope>NUCLEOTIDE SEQUENCE [LARGE SCALE GENOMIC DNA]</scope>
    <source>
        <strain evidence="7 8">JCM 19300</strain>
    </source>
</reference>
<keyword evidence="3 6" id="KW-0812">Transmembrane</keyword>
<protein>
    <submittedName>
        <fullName evidence="7">Polysaccharide biosynthesis protein</fullName>
    </submittedName>
</protein>
<evidence type="ECO:0000256" key="1">
    <source>
        <dbReference type="ARBA" id="ARBA00004651"/>
    </source>
</evidence>
<dbReference type="AlphaFoldDB" id="A0A090VHY4"/>
<dbReference type="Pfam" id="PF01943">
    <property type="entry name" value="Polysacc_synt"/>
    <property type="match status" value="1"/>
</dbReference>
<evidence type="ECO:0000313" key="7">
    <source>
        <dbReference type="EMBL" id="GAL64380.1"/>
    </source>
</evidence>
<comment type="caution">
    <text evidence="7">The sequence shown here is derived from an EMBL/GenBank/DDBJ whole genome shotgun (WGS) entry which is preliminary data.</text>
</comment>
<feature type="transmembrane region" description="Helical" evidence="6">
    <location>
        <begin position="258"/>
        <end position="275"/>
    </location>
</feature>
<evidence type="ECO:0000256" key="6">
    <source>
        <dbReference type="SAM" id="Phobius"/>
    </source>
</evidence>
<evidence type="ECO:0000313" key="8">
    <source>
        <dbReference type="Proteomes" id="UP000029644"/>
    </source>
</evidence>
<keyword evidence="4 6" id="KW-1133">Transmembrane helix</keyword>
<dbReference type="PANTHER" id="PTHR30250:SF11">
    <property type="entry name" value="O-ANTIGEN TRANSPORTER-RELATED"/>
    <property type="match status" value="1"/>
</dbReference>
<feature type="transmembrane region" description="Helical" evidence="6">
    <location>
        <begin position="214"/>
        <end position="231"/>
    </location>
</feature>
<feature type="transmembrane region" description="Helical" evidence="6">
    <location>
        <begin position="174"/>
        <end position="193"/>
    </location>
</feature>
<feature type="transmembrane region" description="Helical" evidence="6">
    <location>
        <begin position="381"/>
        <end position="401"/>
    </location>
</feature>
<sequence>MIKRLLKNKNRNHVIITQIINAAIGIISGKIIAVYVIPEEFGLYNIQFATFTFASTLLISPFLQYLKSTNKTLLPKLGTKIYFTAFTPILFIAIVAVILGLYLYTGHLSLNLAIILLIFIPLSSINNTLSDFLNINNQIQQFLKMSVLKSITSLCFLITFFILGITFFTEPEALWIMQLIGVTFGSIFFFKSYKLFKKRFEVNLISFYKKYFKFAWPLMILAFWSWINNFFDRYAIDYFMTTDNVGIYNANYGLGSKFFLMLSPIFMVMITPLIYDVKRIEIKKTIISRYAKNYIIIGIVLLSLIYIFKNMIGNLLLSTLYKEGFYLIFWIAVAFFIITLTYLYETIFYAEGRTKVILFGNILSATLNIILNILLIPSFGLTGAFLATIGGFTLHLIYINIKFHKL</sequence>
<dbReference type="InterPro" id="IPR050833">
    <property type="entry name" value="Poly_Biosynth_Transport"/>
</dbReference>
<gene>
    <name evidence="7" type="ORF">JCM19300_517</name>
</gene>
<name>A0A090VHY4_9FLAO</name>
<evidence type="ECO:0000256" key="4">
    <source>
        <dbReference type="ARBA" id="ARBA00022989"/>
    </source>
</evidence>
<dbReference type="EMBL" id="BBNQ01000018">
    <property type="protein sequence ID" value="GAL64380.1"/>
    <property type="molecule type" value="Genomic_DNA"/>
</dbReference>
<evidence type="ECO:0000256" key="3">
    <source>
        <dbReference type="ARBA" id="ARBA00022692"/>
    </source>
</evidence>
<organism evidence="7 8">
    <name type="scientific">Algibacter lectus</name>
    <dbReference type="NCBI Taxonomy" id="221126"/>
    <lineage>
        <taxon>Bacteria</taxon>
        <taxon>Pseudomonadati</taxon>
        <taxon>Bacteroidota</taxon>
        <taxon>Flavobacteriia</taxon>
        <taxon>Flavobacteriales</taxon>
        <taxon>Flavobacteriaceae</taxon>
        <taxon>Algibacter</taxon>
    </lineage>
</organism>
<dbReference type="RefSeq" id="WP_042506198.1">
    <property type="nucleotide sequence ID" value="NZ_BBNQ01000018.1"/>
</dbReference>
<keyword evidence="5 6" id="KW-0472">Membrane</keyword>
<keyword evidence="2" id="KW-1003">Cell membrane</keyword>
<dbReference type="Proteomes" id="UP000029644">
    <property type="component" value="Unassembled WGS sequence"/>
</dbReference>
<proteinExistence type="predicted"/>
<feature type="transmembrane region" description="Helical" evidence="6">
    <location>
        <begin position="295"/>
        <end position="312"/>
    </location>
</feature>
<feature type="transmembrane region" description="Helical" evidence="6">
    <location>
        <begin position="83"/>
        <end position="104"/>
    </location>
</feature>
<feature type="transmembrane region" description="Helical" evidence="6">
    <location>
        <begin position="324"/>
        <end position="344"/>
    </location>
</feature>
<dbReference type="PANTHER" id="PTHR30250">
    <property type="entry name" value="PST FAMILY PREDICTED COLANIC ACID TRANSPORTER"/>
    <property type="match status" value="1"/>
</dbReference>
<feature type="transmembrane region" description="Helical" evidence="6">
    <location>
        <begin position="150"/>
        <end position="168"/>
    </location>
</feature>
<feature type="transmembrane region" description="Helical" evidence="6">
    <location>
        <begin position="12"/>
        <end position="37"/>
    </location>
</feature>
<evidence type="ECO:0000256" key="5">
    <source>
        <dbReference type="ARBA" id="ARBA00023136"/>
    </source>
</evidence>
<dbReference type="GO" id="GO:0005886">
    <property type="term" value="C:plasma membrane"/>
    <property type="evidence" value="ECO:0007669"/>
    <property type="project" value="UniProtKB-SubCell"/>
</dbReference>
<dbReference type="InterPro" id="IPR002797">
    <property type="entry name" value="Polysacc_synth"/>
</dbReference>